<evidence type="ECO:0000313" key="10">
    <source>
        <dbReference type="Proteomes" id="UP000824139"/>
    </source>
</evidence>
<accession>A0A9D1K4J2</accession>
<evidence type="ECO:0000256" key="2">
    <source>
        <dbReference type="ARBA" id="ARBA00011062"/>
    </source>
</evidence>
<dbReference type="GO" id="GO:0000166">
    <property type="term" value="F:nucleotide binding"/>
    <property type="evidence" value="ECO:0007669"/>
    <property type="project" value="UniProtKB-KW"/>
</dbReference>
<dbReference type="GO" id="GO:0008254">
    <property type="term" value="F:3'-nucleotidase activity"/>
    <property type="evidence" value="ECO:0007669"/>
    <property type="project" value="TreeGrafter"/>
</dbReference>
<evidence type="ECO:0000256" key="3">
    <source>
        <dbReference type="ARBA" id="ARBA00012643"/>
    </source>
</evidence>
<dbReference type="PANTHER" id="PTHR30457">
    <property type="entry name" value="5'-NUCLEOTIDASE SURE"/>
    <property type="match status" value="1"/>
</dbReference>
<keyword evidence="6" id="KW-0547">Nucleotide-binding</keyword>
<dbReference type="InterPro" id="IPR002828">
    <property type="entry name" value="SurE-like_Pase/nucleotidase"/>
</dbReference>
<comment type="catalytic activity">
    <reaction evidence="1">
        <text>a ribonucleoside 5'-phosphate + H2O = a ribonucleoside + phosphate</text>
        <dbReference type="Rhea" id="RHEA:12484"/>
        <dbReference type="ChEBI" id="CHEBI:15377"/>
        <dbReference type="ChEBI" id="CHEBI:18254"/>
        <dbReference type="ChEBI" id="CHEBI:43474"/>
        <dbReference type="ChEBI" id="CHEBI:58043"/>
        <dbReference type="EC" id="3.1.3.5"/>
    </reaction>
</comment>
<evidence type="ECO:0000256" key="6">
    <source>
        <dbReference type="ARBA" id="ARBA00022741"/>
    </source>
</evidence>
<evidence type="ECO:0000256" key="1">
    <source>
        <dbReference type="ARBA" id="ARBA00000815"/>
    </source>
</evidence>
<dbReference type="EC" id="3.1.3.5" evidence="3"/>
<name>A0A9D1K4J2_9BACT</name>
<evidence type="ECO:0000256" key="4">
    <source>
        <dbReference type="ARBA" id="ARBA00022490"/>
    </source>
</evidence>
<dbReference type="Pfam" id="PF01975">
    <property type="entry name" value="SurE"/>
    <property type="match status" value="1"/>
</dbReference>
<organism evidence="9 10">
    <name type="scientific">Candidatus Scatenecus faecavium</name>
    <dbReference type="NCBI Taxonomy" id="2840915"/>
    <lineage>
        <taxon>Bacteria</taxon>
        <taxon>Candidatus Scatenecus</taxon>
    </lineage>
</organism>
<comment type="similarity">
    <text evidence="2">Belongs to the SurE nucleotidase family.</text>
</comment>
<dbReference type="PANTHER" id="PTHR30457:SF12">
    <property type="entry name" value="5'_3'-NUCLEOTIDASE SURE"/>
    <property type="match status" value="1"/>
</dbReference>
<dbReference type="GO" id="GO:0004309">
    <property type="term" value="F:exopolyphosphatase activity"/>
    <property type="evidence" value="ECO:0007669"/>
    <property type="project" value="TreeGrafter"/>
</dbReference>
<feature type="non-terminal residue" evidence="9">
    <location>
        <position position="49"/>
    </location>
</feature>
<evidence type="ECO:0000256" key="7">
    <source>
        <dbReference type="ARBA" id="ARBA00022801"/>
    </source>
</evidence>
<proteinExistence type="inferred from homology"/>
<reference evidence="9" key="1">
    <citation type="submission" date="2020-10" db="EMBL/GenBank/DDBJ databases">
        <authorList>
            <person name="Gilroy R."/>
        </authorList>
    </citation>
    <scope>NUCLEOTIDE SEQUENCE</scope>
    <source>
        <strain evidence="9">CHK152-2994</strain>
    </source>
</reference>
<evidence type="ECO:0000259" key="8">
    <source>
        <dbReference type="Pfam" id="PF01975"/>
    </source>
</evidence>
<feature type="domain" description="Survival protein SurE-like phosphatase/nucleotidase" evidence="8">
    <location>
        <begin position="3"/>
        <end position="48"/>
    </location>
</feature>
<evidence type="ECO:0000256" key="5">
    <source>
        <dbReference type="ARBA" id="ARBA00022723"/>
    </source>
</evidence>
<sequence length="49" mass="5341">MKILISNDDGIAANGIRVLTKELAQEHDVYVIAPDRERSAAGHSLTLHT</sequence>
<evidence type="ECO:0000313" key="9">
    <source>
        <dbReference type="EMBL" id="HIS83168.1"/>
    </source>
</evidence>
<comment type="caution">
    <text evidence="9">The sequence shown here is derived from an EMBL/GenBank/DDBJ whole genome shotgun (WGS) entry which is preliminary data.</text>
</comment>
<gene>
    <name evidence="9" type="ORF">IAD41_06155</name>
</gene>
<keyword evidence="4" id="KW-0963">Cytoplasm</keyword>
<dbReference type="GO" id="GO:0046872">
    <property type="term" value="F:metal ion binding"/>
    <property type="evidence" value="ECO:0007669"/>
    <property type="project" value="UniProtKB-KW"/>
</dbReference>
<dbReference type="EMBL" id="DVJO01000133">
    <property type="protein sequence ID" value="HIS83168.1"/>
    <property type="molecule type" value="Genomic_DNA"/>
</dbReference>
<dbReference type="AlphaFoldDB" id="A0A9D1K4J2"/>
<dbReference type="Gene3D" id="3.40.1210.10">
    <property type="entry name" value="Survival protein SurE-like phosphatase/nucleotidase"/>
    <property type="match status" value="1"/>
</dbReference>
<dbReference type="InterPro" id="IPR036523">
    <property type="entry name" value="SurE-like_sf"/>
</dbReference>
<dbReference type="InterPro" id="IPR030048">
    <property type="entry name" value="SurE"/>
</dbReference>
<dbReference type="GO" id="GO:0008253">
    <property type="term" value="F:5'-nucleotidase activity"/>
    <property type="evidence" value="ECO:0007669"/>
    <property type="project" value="UniProtKB-EC"/>
</dbReference>
<dbReference type="SUPFAM" id="SSF64167">
    <property type="entry name" value="SurE-like"/>
    <property type="match status" value="1"/>
</dbReference>
<keyword evidence="7" id="KW-0378">Hydrolase</keyword>
<keyword evidence="5" id="KW-0479">Metal-binding</keyword>
<reference evidence="9" key="2">
    <citation type="journal article" date="2021" name="PeerJ">
        <title>Extensive microbial diversity within the chicken gut microbiome revealed by metagenomics and culture.</title>
        <authorList>
            <person name="Gilroy R."/>
            <person name="Ravi A."/>
            <person name="Getino M."/>
            <person name="Pursley I."/>
            <person name="Horton D.L."/>
            <person name="Alikhan N.F."/>
            <person name="Baker D."/>
            <person name="Gharbi K."/>
            <person name="Hall N."/>
            <person name="Watson M."/>
            <person name="Adriaenssens E.M."/>
            <person name="Foster-Nyarko E."/>
            <person name="Jarju S."/>
            <person name="Secka A."/>
            <person name="Antonio M."/>
            <person name="Oren A."/>
            <person name="Chaudhuri R.R."/>
            <person name="La Ragione R."/>
            <person name="Hildebrand F."/>
            <person name="Pallen M.J."/>
        </authorList>
    </citation>
    <scope>NUCLEOTIDE SEQUENCE</scope>
    <source>
        <strain evidence="9">CHK152-2994</strain>
    </source>
</reference>
<protein>
    <recommendedName>
        <fullName evidence="3">5'-nucleotidase</fullName>
        <ecNumber evidence="3">3.1.3.5</ecNumber>
    </recommendedName>
</protein>
<dbReference type="Proteomes" id="UP000824139">
    <property type="component" value="Unassembled WGS sequence"/>
</dbReference>